<dbReference type="SUPFAM" id="SSF50249">
    <property type="entry name" value="Nucleic acid-binding proteins"/>
    <property type="match status" value="1"/>
</dbReference>
<dbReference type="EMBL" id="FQUA01000002">
    <property type="protein sequence ID" value="SHE44273.1"/>
    <property type="molecule type" value="Genomic_DNA"/>
</dbReference>
<dbReference type="InterPro" id="IPR022595">
    <property type="entry name" value="Enc34_ssDNA-bd"/>
</dbReference>
<protein>
    <recommendedName>
        <fullName evidence="5">DUF2815 family protein</fullName>
    </recommendedName>
</protein>
<dbReference type="Pfam" id="PF10991">
    <property type="entry name" value="Enc34_ssDNA-bd"/>
    <property type="match status" value="1"/>
</dbReference>
<dbReference type="Proteomes" id="UP000068026">
    <property type="component" value="Chromosome"/>
</dbReference>
<evidence type="ECO:0000313" key="2">
    <source>
        <dbReference type="EMBL" id="SHE44273.1"/>
    </source>
</evidence>
<evidence type="ECO:0000313" key="4">
    <source>
        <dbReference type="Proteomes" id="UP000184204"/>
    </source>
</evidence>
<evidence type="ECO:0000313" key="1">
    <source>
        <dbReference type="EMBL" id="AMJ40356.1"/>
    </source>
</evidence>
<organism evidence="2 4">
    <name type="scientific">Anaerotignum propionicum DSM 1682</name>
    <dbReference type="NCBI Taxonomy" id="991789"/>
    <lineage>
        <taxon>Bacteria</taxon>
        <taxon>Bacillati</taxon>
        <taxon>Bacillota</taxon>
        <taxon>Clostridia</taxon>
        <taxon>Lachnospirales</taxon>
        <taxon>Anaerotignaceae</taxon>
        <taxon>Anaerotignum</taxon>
    </lineage>
</organism>
<gene>
    <name evidence="1" type="ORF">CPRO_07550</name>
    <name evidence="2" type="ORF">SAMN02745151_00724</name>
</gene>
<reference evidence="1 3" key="1">
    <citation type="journal article" date="2016" name="Genome Announc.">
        <title>Complete Genome Sequence of the Amino Acid-Fermenting Clostridium propionicum X2 (DSM 1682).</title>
        <authorList>
            <person name="Poehlein A."/>
            <person name="Schlien K."/>
            <person name="Chowdhury N.P."/>
            <person name="Gottschalk G."/>
            <person name="Buckel W."/>
            <person name="Daniel R."/>
        </authorList>
    </citation>
    <scope>NUCLEOTIDE SEQUENCE [LARGE SCALE GENOMIC DNA]</scope>
    <source>
        <strain evidence="1 3">X2</strain>
    </source>
</reference>
<keyword evidence="3" id="KW-1185">Reference proteome</keyword>
<dbReference type="EMBL" id="CP014223">
    <property type="protein sequence ID" value="AMJ40356.1"/>
    <property type="molecule type" value="Genomic_DNA"/>
</dbReference>
<reference evidence="3" key="2">
    <citation type="submission" date="2016-01" db="EMBL/GenBank/DDBJ databases">
        <authorList>
            <person name="Poehlein A."/>
            <person name="Schlien K."/>
            <person name="Gottschalk G."/>
            <person name="Buckel W."/>
            <person name="Daniel R."/>
        </authorList>
    </citation>
    <scope>NUCLEOTIDE SEQUENCE [LARGE SCALE GENOMIC DNA]</scope>
    <source>
        <strain evidence="3">X2</strain>
    </source>
</reference>
<dbReference type="AlphaFoldDB" id="A0A0X8V919"/>
<dbReference type="OrthoDB" id="9786575at2"/>
<evidence type="ECO:0000313" key="3">
    <source>
        <dbReference type="Proteomes" id="UP000068026"/>
    </source>
</evidence>
<proteinExistence type="predicted"/>
<dbReference type="KEGG" id="cpro:CPRO_07550"/>
<dbReference type="Gene3D" id="2.40.50.140">
    <property type="entry name" value="Nucleic acid-binding proteins"/>
    <property type="match status" value="1"/>
</dbReference>
<dbReference type="RefSeq" id="WP_066047976.1">
    <property type="nucleotide sequence ID" value="NZ_CP014223.1"/>
</dbReference>
<accession>A0A0X8V919</accession>
<name>A0A0X8V919_ANAPI</name>
<evidence type="ECO:0008006" key="5">
    <source>
        <dbReference type="Google" id="ProtNLM"/>
    </source>
</evidence>
<dbReference type="Proteomes" id="UP000184204">
    <property type="component" value="Unassembled WGS sequence"/>
</dbReference>
<dbReference type="InterPro" id="IPR012340">
    <property type="entry name" value="NA-bd_OB-fold"/>
</dbReference>
<sequence>MYQNIATKCLTGEVRISFEHLARPYSNNGGEPKYSCTILIPKTDTATYNDLLSALQTAYEQGVNDKWKGSRPQLRYPVIYDGDGVRPSGEAFGVECKGHWVVTASSKQQPQVVHQSNVSVQLAETDIYSGMYARVTVNFFPYESSGNRGVGCGLGNVMKTRDGEPLSGRANAENDFAGAGTPAAAMPMGGPGMPGYAATPMGNAAMPAAYNPAPRYAPAAPTGNINPITGLPM</sequence>
<reference evidence="2" key="3">
    <citation type="submission" date="2016-11" db="EMBL/GenBank/DDBJ databases">
        <authorList>
            <person name="Varghese N."/>
            <person name="Submissions S."/>
        </authorList>
    </citation>
    <scope>NUCLEOTIDE SEQUENCE</scope>
    <source>
        <strain evidence="2">DSM 1682</strain>
    </source>
</reference>
<reference evidence="4" key="4">
    <citation type="submission" date="2016-11" db="EMBL/GenBank/DDBJ databases">
        <authorList>
            <person name="Jaros S."/>
            <person name="Januszkiewicz K."/>
            <person name="Wedrychowicz H."/>
        </authorList>
    </citation>
    <scope>NUCLEOTIDE SEQUENCE [LARGE SCALE GENOMIC DNA]</scope>
    <source>
        <strain evidence="4">DSM 1682</strain>
    </source>
</reference>